<organism evidence="1">
    <name type="scientific">marine sediment metagenome</name>
    <dbReference type="NCBI Taxonomy" id="412755"/>
    <lineage>
        <taxon>unclassified sequences</taxon>
        <taxon>metagenomes</taxon>
        <taxon>ecological metagenomes</taxon>
    </lineage>
</organism>
<protein>
    <submittedName>
        <fullName evidence="1">Uncharacterized protein</fullName>
    </submittedName>
</protein>
<comment type="caution">
    <text evidence="1">The sequence shown here is derived from an EMBL/GenBank/DDBJ whole genome shotgun (WGS) entry which is preliminary data.</text>
</comment>
<dbReference type="AlphaFoldDB" id="A0A0F9HNK9"/>
<name>A0A0F9HNK9_9ZZZZ</name>
<dbReference type="EMBL" id="LAZR01014608">
    <property type="protein sequence ID" value="KKM16742.1"/>
    <property type="molecule type" value="Genomic_DNA"/>
</dbReference>
<proteinExistence type="predicted"/>
<reference evidence="1" key="1">
    <citation type="journal article" date="2015" name="Nature">
        <title>Complex archaea that bridge the gap between prokaryotes and eukaryotes.</title>
        <authorList>
            <person name="Spang A."/>
            <person name="Saw J.H."/>
            <person name="Jorgensen S.L."/>
            <person name="Zaremba-Niedzwiedzka K."/>
            <person name="Martijn J."/>
            <person name="Lind A.E."/>
            <person name="van Eijk R."/>
            <person name="Schleper C."/>
            <person name="Guy L."/>
            <person name="Ettema T.J."/>
        </authorList>
    </citation>
    <scope>NUCLEOTIDE SEQUENCE</scope>
</reference>
<accession>A0A0F9HNK9</accession>
<sequence>MSESKTVCHHCKRKPGERHKRKCALGRRYRIPDSLRAKTAPPRGYPVANIYDCLAGPIKTVAIPRGTSSTIGDLK</sequence>
<evidence type="ECO:0000313" key="1">
    <source>
        <dbReference type="EMBL" id="KKM16742.1"/>
    </source>
</evidence>
<gene>
    <name evidence="1" type="ORF">LCGC14_1682790</name>
</gene>